<keyword evidence="3" id="KW-1185">Reference proteome</keyword>
<dbReference type="EMBL" id="SOCE01000001">
    <property type="protein sequence ID" value="TDU86630.1"/>
    <property type="molecule type" value="Genomic_DNA"/>
</dbReference>
<sequence length="51" mass="5611">MPQNEIIVSIVALSGAVLLISFWRQILFILLFGVIVVFCFGLYNVVAVARG</sequence>
<accession>A0A4R7T4A0</accession>
<feature type="transmembrane region" description="Helical" evidence="1">
    <location>
        <begin position="28"/>
        <end position="49"/>
    </location>
</feature>
<evidence type="ECO:0000313" key="2">
    <source>
        <dbReference type="EMBL" id="TDU86630.1"/>
    </source>
</evidence>
<evidence type="ECO:0000256" key="1">
    <source>
        <dbReference type="SAM" id="Phobius"/>
    </source>
</evidence>
<comment type="caution">
    <text evidence="2">The sequence shown here is derived from an EMBL/GenBank/DDBJ whole genome shotgun (WGS) entry which is preliminary data.</text>
</comment>
<name>A0A4R7T4A0_9ACTN</name>
<gene>
    <name evidence="2" type="ORF">EV138_0144</name>
</gene>
<keyword evidence="1" id="KW-0812">Transmembrane</keyword>
<reference evidence="2 3" key="1">
    <citation type="submission" date="2019-03" db="EMBL/GenBank/DDBJ databases">
        <title>Genomic Encyclopedia of Type Strains, Phase III (KMG-III): the genomes of soil and plant-associated and newly described type strains.</title>
        <authorList>
            <person name="Whitman W."/>
        </authorList>
    </citation>
    <scope>NUCLEOTIDE SEQUENCE [LARGE SCALE GENOMIC DNA]</scope>
    <source>
        <strain evidence="2 3">VKM Ac-2575</strain>
    </source>
</reference>
<organism evidence="2 3">
    <name type="scientific">Kribbella voronezhensis</name>
    <dbReference type="NCBI Taxonomy" id="2512212"/>
    <lineage>
        <taxon>Bacteria</taxon>
        <taxon>Bacillati</taxon>
        <taxon>Actinomycetota</taxon>
        <taxon>Actinomycetes</taxon>
        <taxon>Propionibacteriales</taxon>
        <taxon>Kribbellaceae</taxon>
        <taxon>Kribbella</taxon>
    </lineage>
</organism>
<evidence type="ECO:0000313" key="3">
    <source>
        <dbReference type="Proteomes" id="UP000295151"/>
    </source>
</evidence>
<dbReference type="RefSeq" id="WP_157979703.1">
    <property type="nucleotide sequence ID" value="NZ_SOCE01000001.1"/>
</dbReference>
<protein>
    <submittedName>
        <fullName evidence="2">Uncharacterized protein</fullName>
    </submittedName>
</protein>
<dbReference type="Proteomes" id="UP000295151">
    <property type="component" value="Unassembled WGS sequence"/>
</dbReference>
<proteinExistence type="predicted"/>
<keyword evidence="1" id="KW-1133">Transmembrane helix</keyword>
<feature type="transmembrane region" description="Helical" evidence="1">
    <location>
        <begin position="6"/>
        <end position="23"/>
    </location>
</feature>
<keyword evidence="1" id="KW-0472">Membrane</keyword>
<dbReference type="AlphaFoldDB" id="A0A4R7T4A0"/>